<dbReference type="Proteomes" id="UP001055057">
    <property type="component" value="Unassembled WGS sequence"/>
</dbReference>
<gene>
    <name evidence="2" type="ORF">MPOCJGCO_0237</name>
</gene>
<proteinExistence type="predicted"/>
<evidence type="ECO:0000259" key="1">
    <source>
        <dbReference type="Pfam" id="PF21834"/>
    </source>
</evidence>
<evidence type="ECO:0000313" key="2">
    <source>
        <dbReference type="EMBL" id="GJE58159.1"/>
    </source>
</evidence>
<accession>A0ABQ4TUN4</accession>
<comment type="caution">
    <text evidence="2">The sequence shown here is derived from an EMBL/GenBank/DDBJ whole genome shotgun (WGS) entry which is preliminary data.</text>
</comment>
<reference evidence="2" key="2">
    <citation type="submission" date="2021-08" db="EMBL/GenBank/DDBJ databases">
        <authorList>
            <person name="Tani A."/>
            <person name="Ola A."/>
            <person name="Ogura Y."/>
            <person name="Katsura K."/>
            <person name="Hayashi T."/>
        </authorList>
    </citation>
    <scope>NUCLEOTIDE SEQUENCE</scope>
    <source>
        <strain evidence="2">DSM 23632</strain>
    </source>
</reference>
<reference evidence="2" key="1">
    <citation type="journal article" date="2021" name="Front. Microbiol.">
        <title>Comprehensive Comparative Genomics and Phenotyping of Methylobacterium Species.</title>
        <authorList>
            <person name="Alessa O."/>
            <person name="Ogura Y."/>
            <person name="Fujitani Y."/>
            <person name="Takami H."/>
            <person name="Hayashi T."/>
            <person name="Sahin N."/>
            <person name="Tani A."/>
        </authorList>
    </citation>
    <scope>NUCLEOTIDE SEQUENCE</scope>
    <source>
        <strain evidence="2">DSM 23632</strain>
    </source>
</reference>
<name>A0ABQ4TUN4_9HYPH</name>
<keyword evidence="3" id="KW-1185">Reference proteome</keyword>
<dbReference type="Pfam" id="PF21834">
    <property type="entry name" value="DUF6894"/>
    <property type="match status" value="1"/>
</dbReference>
<protein>
    <recommendedName>
        <fullName evidence="1">DUF6894 domain-containing protein</fullName>
    </recommendedName>
</protein>
<dbReference type="RefSeq" id="WP_238180793.1">
    <property type="nucleotide sequence ID" value="NZ_BPRB01000011.1"/>
</dbReference>
<organism evidence="2 3">
    <name type="scientific">Methylobacterium trifolii</name>
    <dbReference type="NCBI Taxonomy" id="1003092"/>
    <lineage>
        <taxon>Bacteria</taxon>
        <taxon>Pseudomonadati</taxon>
        <taxon>Pseudomonadota</taxon>
        <taxon>Alphaproteobacteria</taxon>
        <taxon>Hyphomicrobiales</taxon>
        <taxon>Methylobacteriaceae</taxon>
        <taxon>Methylobacterium</taxon>
    </lineage>
</organism>
<dbReference type="InterPro" id="IPR054189">
    <property type="entry name" value="DUF6894"/>
</dbReference>
<sequence>MIRVFFNIRLDDAYLPEPRGQMVRDAAEARLVARTIVRRLVAEHGGEPRLLNAVMAMTLEDGTSLLDLSFFEALYVPVEAQASVGTELRRAAAVRPPTFLSAARLRAALALLLPRLRAWGALRADRVRRDQQVRTRLAFEPAA</sequence>
<dbReference type="EMBL" id="BPRB01000011">
    <property type="protein sequence ID" value="GJE58159.1"/>
    <property type="molecule type" value="Genomic_DNA"/>
</dbReference>
<evidence type="ECO:0000313" key="3">
    <source>
        <dbReference type="Proteomes" id="UP001055057"/>
    </source>
</evidence>
<feature type="domain" description="DUF6894" evidence="1">
    <location>
        <begin position="3"/>
        <end position="70"/>
    </location>
</feature>